<dbReference type="EMBL" id="PGEZ01000001">
    <property type="protein sequence ID" value="PJJ57932.1"/>
    <property type="molecule type" value="Genomic_DNA"/>
</dbReference>
<keyword evidence="2" id="KW-1185">Reference proteome</keyword>
<name>A0A2M9BJ32_9ACTN</name>
<proteinExistence type="predicted"/>
<comment type="caution">
    <text evidence="1">The sequence shown here is derived from an EMBL/GenBank/DDBJ whole genome shotgun (WGS) entry which is preliminary data.</text>
</comment>
<organism evidence="1 2">
    <name type="scientific">Mumia flava</name>
    <dbReference type="NCBI Taxonomy" id="1348852"/>
    <lineage>
        <taxon>Bacteria</taxon>
        <taxon>Bacillati</taxon>
        <taxon>Actinomycetota</taxon>
        <taxon>Actinomycetes</taxon>
        <taxon>Propionibacteriales</taxon>
        <taxon>Nocardioidaceae</taxon>
        <taxon>Mumia</taxon>
    </lineage>
</organism>
<dbReference type="Proteomes" id="UP000230842">
    <property type="component" value="Unassembled WGS sequence"/>
</dbReference>
<dbReference type="AlphaFoldDB" id="A0A2M9BJ32"/>
<dbReference type="RefSeq" id="WP_157805136.1">
    <property type="nucleotide sequence ID" value="NZ_PGEZ01000001.1"/>
</dbReference>
<reference evidence="1 2" key="1">
    <citation type="submission" date="2017-11" db="EMBL/GenBank/DDBJ databases">
        <title>Genomic Encyclopedia of Archaeal and Bacterial Type Strains, Phase II (KMG-II): From Individual Species to Whole Genera.</title>
        <authorList>
            <person name="Goeker M."/>
        </authorList>
    </citation>
    <scope>NUCLEOTIDE SEQUENCE [LARGE SCALE GENOMIC DNA]</scope>
    <source>
        <strain evidence="1 2">DSM 27763</strain>
    </source>
</reference>
<sequence>MDSCIVCHRRAESAPDRATWAYERVGPLTRMTCAHCVRDQLDAIERRLDGERTLSG</sequence>
<protein>
    <submittedName>
        <fullName evidence="1">Uncharacterized protein</fullName>
    </submittedName>
</protein>
<gene>
    <name evidence="1" type="ORF">CLV56_2171</name>
</gene>
<accession>A0A2M9BJ32</accession>
<evidence type="ECO:0000313" key="1">
    <source>
        <dbReference type="EMBL" id="PJJ57932.1"/>
    </source>
</evidence>
<evidence type="ECO:0000313" key="2">
    <source>
        <dbReference type="Proteomes" id="UP000230842"/>
    </source>
</evidence>